<dbReference type="Gene3D" id="3.40.710.10">
    <property type="entry name" value="DD-peptidase/beta-lactamase superfamily"/>
    <property type="match status" value="1"/>
</dbReference>
<dbReference type="eggNOG" id="COG2027">
    <property type="taxonomic scope" value="Bacteria"/>
</dbReference>
<dbReference type="PATRIC" id="fig|926566.3.peg.574"/>
<reference evidence="4 5" key="1">
    <citation type="submission" date="2012-06" db="EMBL/GenBank/DDBJ databases">
        <title>Complete genome of Terriglobus roseus DSM 18391.</title>
        <authorList>
            <consortium name="US DOE Joint Genome Institute (JGI-PGF)"/>
            <person name="Lucas S."/>
            <person name="Copeland A."/>
            <person name="Lapidus A."/>
            <person name="Glavina del Rio T."/>
            <person name="Dalin E."/>
            <person name="Tice H."/>
            <person name="Bruce D."/>
            <person name="Goodwin L."/>
            <person name="Pitluck S."/>
            <person name="Peters L."/>
            <person name="Mikhailova N."/>
            <person name="Munk A.C.C."/>
            <person name="Kyrpides N."/>
            <person name="Mavromatis K."/>
            <person name="Ivanova N."/>
            <person name="Brettin T."/>
            <person name="Detter J.C."/>
            <person name="Han C."/>
            <person name="Larimer F."/>
            <person name="Land M."/>
            <person name="Hauser L."/>
            <person name="Markowitz V."/>
            <person name="Cheng J.-F."/>
            <person name="Hugenholtz P."/>
            <person name="Woyke T."/>
            <person name="Wu D."/>
            <person name="Brambilla E."/>
            <person name="Klenk H.-P."/>
            <person name="Eisen J.A."/>
        </authorList>
    </citation>
    <scope>NUCLEOTIDE SEQUENCE [LARGE SCALE GENOMIC DNA]</scope>
    <source>
        <strain evidence="5">DSM 18391 / NRRL B-41598 / KBS 63</strain>
    </source>
</reference>
<dbReference type="EMBL" id="CP003379">
    <property type="protein sequence ID" value="AFL86917.1"/>
    <property type="molecule type" value="Genomic_DNA"/>
</dbReference>
<evidence type="ECO:0000256" key="1">
    <source>
        <dbReference type="ARBA" id="ARBA00006096"/>
    </source>
</evidence>
<dbReference type="Pfam" id="PF02113">
    <property type="entry name" value="Peptidase_S13"/>
    <property type="match status" value="2"/>
</dbReference>
<gene>
    <name evidence="4" type="ordered locus">Terro_0577</name>
</gene>
<dbReference type="GO" id="GO:0000270">
    <property type="term" value="P:peptidoglycan metabolic process"/>
    <property type="evidence" value="ECO:0007669"/>
    <property type="project" value="TreeGrafter"/>
</dbReference>
<evidence type="ECO:0000256" key="2">
    <source>
        <dbReference type="ARBA" id="ARBA00022801"/>
    </source>
</evidence>
<dbReference type="STRING" id="926566.Terro_0577"/>
<keyword evidence="4" id="KW-0121">Carboxypeptidase</keyword>
<dbReference type="Gene3D" id="3.50.80.20">
    <property type="entry name" value="D-Ala-D-Ala carboxypeptidase C, peptidase S13"/>
    <property type="match status" value="1"/>
</dbReference>
<dbReference type="NCBIfam" id="TIGR00666">
    <property type="entry name" value="PBP4"/>
    <property type="match status" value="2"/>
</dbReference>
<dbReference type="Proteomes" id="UP000006056">
    <property type="component" value="Chromosome"/>
</dbReference>
<keyword evidence="2" id="KW-0378">Hydrolase</keyword>
<evidence type="ECO:0000256" key="3">
    <source>
        <dbReference type="SAM" id="SignalP"/>
    </source>
</evidence>
<feature type="signal peptide" evidence="3">
    <location>
        <begin position="1"/>
        <end position="19"/>
    </location>
</feature>
<dbReference type="AlphaFoldDB" id="I3ZCE9"/>
<evidence type="ECO:0000313" key="5">
    <source>
        <dbReference type="Proteomes" id="UP000006056"/>
    </source>
</evidence>
<keyword evidence="3" id="KW-0732">Signal</keyword>
<dbReference type="MEROPS" id="S13.002"/>
<dbReference type="InterPro" id="IPR000667">
    <property type="entry name" value="Peptidase_S13"/>
</dbReference>
<dbReference type="HOGENOM" id="CLU_017692_1_2_0"/>
<keyword evidence="5" id="KW-1185">Reference proteome</keyword>
<organism evidence="4 5">
    <name type="scientific">Terriglobus roseus (strain DSM 18391 / NRRL B-41598 / KBS 63)</name>
    <dbReference type="NCBI Taxonomy" id="926566"/>
    <lineage>
        <taxon>Bacteria</taxon>
        <taxon>Pseudomonadati</taxon>
        <taxon>Acidobacteriota</taxon>
        <taxon>Terriglobia</taxon>
        <taxon>Terriglobales</taxon>
        <taxon>Acidobacteriaceae</taxon>
        <taxon>Terriglobus</taxon>
    </lineage>
</organism>
<dbReference type="KEGG" id="trs:Terro_0577"/>
<comment type="similarity">
    <text evidence="1">Belongs to the peptidase S13 family.</text>
</comment>
<feature type="chain" id="PRO_5003684455" evidence="3">
    <location>
        <begin position="20"/>
        <end position="532"/>
    </location>
</feature>
<dbReference type="OrthoDB" id="9802627at2"/>
<dbReference type="InterPro" id="IPR012338">
    <property type="entry name" value="Beta-lactam/transpept-like"/>
</dbReference>
<keyword evidence="4" id="KW-0645">Protease</keyword>
<evidence type="ECO:0000313" key="4">
    <source>
        <dbReference type="EMBL" id="AFL86917.1"/>
    </source>
</evidence>
<accession>I3ZCE9</accession>
<proteinExistence type="inferred from homology"/>
<dbReference type="RefSeq" id="WP_014784486.1">
    <property type="nucleotide sequence ID" value="NC_018014.1"/>
</dbReference>
<dbReference type="PANTHER" id="PTHR30023:SF0">
    <property type="entry name" value="PENICILLIN-SENSITIVE CARBOXYPEPTIDASE A"/>
    <property type="match status" value="1"/>
</dbReference>
<dbReference type="SUPFAM" id="SSF56601">
    <property type="entry name" value="beta-lactamase/transpeptidase-like"/>
    <property type="match status" value="1"/>
</dbReference>
<sequence>MIRHIFRVTLLFTAACAHAQTPATPPSYADLPLAEQIARITSEPGVVRAHWGVSVTKMDGTPVAAMNDGQLFQPASNAKLFTTAAAMALLPMDEHLKTQVIGSGLYDGGTLTGDLVLKGVGDANFSGRPVPFVRVPAGTTAPHRDELRYIDELADKVKAAGITQIKGNVIGDDSLFPNDPYPSDWSIDDSPWYYGAPINALMIADNAFNLKVLPGATVGSKPAVVMDPALPFYTVDMQATTTAKGGESALDIQRSMGSRVIRIYGTLALGSAPYSQDMSIAEPAEYAAAALKAALEARGISVTGTVTAKHAAFYETSFTRHSTEPIPKLMRFSRDTPLGATPACDACQSKVLAEHTGPRLGDDITITNKTSENQHAELFLRQLGFYYFNAGTSAQGARVVRYFLTKTVGIDGDDFLFFDGSGLSGHDLVTPRATAKLLAYAATQPWGAVWKESFPVGGEDGTLRARFPAAPLKDHVFAKTGTLSEARGLSGYVDCASGQTLIFSIMVNAHTPRTSDDQKAMDRIVAAIAATN</sequence>
<dbReference type="PANTHER" id="PTHR30023">
    <property type="entry name" value="D-ALANYL-D-ALANINE CARBOXYPEPTIDASE"/>
    <property type="match status" value="1"/>
</dbReference>
<dbReference type="GO" id="GO:0004185">
    <property type="term" value="F:serine-type carboxypeptidase activity"/>
    <property type="evidence" value="ECO:0007669"/>
    <property type="project" value="InterPro"/>
</dbReference>
<dbReference type="GO" id="GO:0006508">
    <property type="term" value="P:proteolysis"/>
    <property type="evidence" value="ECO:0007669"/>
    <property type="project" value="InterPro"/>
</dbReference>
<protein>
    <submittedName>
        <fullName evidence="4">D-alanyl-D-alanine carboxypeptidase, serine-type, PBP4 family</fullName>
    </submittedName>
</protein>
<name>I3ZCE9_TERRK</name>